<dbReference type="EMBL" id="LAZR01025852">
    <property type="protein sequence ID" value="KKL70597.1"/>
    <property type="molecule type" value="Genomic_DNA"/>
</dbReference>
<reference evidence="1" key="1">
    <citation type="journal article" date="2015" name="Nature">
        <title>Complex archaea that bridge the gap between prokaryotes and eukaryotes.</title>
        <authorList>
            <person name="Spang A."/>
            <person name="Saw J.H."/>
            <person name="Jorgensen S.L."/>
            <person name="Zaremba-Niedzwiedzka K."/>
            <person name="Martijn J."/>
            <person name="Lind A.E."/>
            <person name="van Eijk R."/>
            <person name="Schleper C."/>
            <person name="Guy L."/>
            <person name="Ettema T.J."/>
        </authorList>
    </citation>
    <scope>NUCLEOTIDE SEQUENCE</scope>
</reference>
<protein>
    <submittedName>
        <fullName evidence="1">Uncharacterized protein</fullName>
    </submittedName>
</protein>
<evidence type="ECO:0000313" key="1">
    <source>
        <dbReference type="EMBL" id="KKL70597.1"/>
    </source>
</evidence>
<organism evidence="1">
    <name type="scientific">marine sediment metagenome</name>
    <dbReference type="NCBI Taxonomy" id="412755"/>
    <lineage>
        <taxon>unclassified sequences</taxon>
        <taxon>metagenomes</taxon>
        <taxon>ecological metagenomes</taxon>
    </lineage>
</organism>
<dbReference type="AlphaFoldDB" id="A0A0F9H5P0"/>
<sequence>MAGKVNPNAKEKAWREQVRGLGSIISGSKGVVEVHHPAGRTAIRNKEPIGHWFVLPLAPHEHTLIAGTDMDRGFIKTEIRAHSVYVDRLFQQSSLRGEIYDYCDLEIWGQHDLEKFLFRCVESLLSDELPYDEYISSFIQRWPR</sequence>
<proteinExistence type="predicted"/>
<gene>
    <name evidence="1" type="ORF">LCGC14_2103320</name>
</gene>
<accession>A0A0F9H5P0</accession>
<comment type="caution">
    <text evidence="1">The sequence shown here is derived from an EMBL/GenBank/DDBJ whole genome shotgun (WGS) entry which is preliminary data.</text>
</comment>
<name>A0A0F9H5P0_9ZZZZ</name>
<dbReference type="Gene3D" id="3.30.40.190">
    <property type="match status" value="1"/>
</dbReference>